<evidence type="ECO:0000313" key="2">
    <source>
        <dbReference type="Proteomes" id="UP001501705"/>
    </source>
</evidence>
<dbReference type="Proteomes" id="UP001501705">
    <property type="component" value="Unassembled WGS sequence"/>
</dbReference>
<evidence type="ECO:0000313" key="1">
    <source>
        <dbReference type="EMBL" id="GAA1574152.1"/>
    </source>
</evidence>
<dbReference type="EMBL" id="BAAAPH010000009">
    <property type="protein sequence ID" value="GAA1574152.1"/>
    <property type="molecule type" value="Genomic_DNA"/>
</dbReference>
<gene>
    <name evidence="1" type="ORF">GCM10009804_33590</name>
</gene>
<name>A0ABN2DDP2_9ACTN</name>
<sequence length="111" mass="12217">MVAMLVSREHYRLDNLPPDLTATLGVIIQRVAKAIQGLDSVARTHFNRWGDGSEHFHVHFLARPLGMMQLRGAMIAAWNEILPPIPSSEHTTNARQVATTLAQEGGTAHLS</sequence>
<protein>
    <recommendedName>
        <fullName evidence="3">HIT domain-containing protein</fullName>
    </recommendedName>
</protein>
<keyword evidence="2" id="KW-1185">Reference proteome</keyword>
<comment type="caution">
    <text evidence="1">The sequence shown here is derived from an EMBL/GenBank/DDBJ whole genome shotgun (WGS) entry which is preliminary data.</text>
</comment>
<proteinExistence type="predicted"/>
<dbReference type="SUPFAM" id="SSF54197">
    <property type="entry name" value="HIT-like"/>
    <property type="match status" value="1"/>
</dbReference>
<accession>A0ABN2DDP2</accession>
<reference evidence="1 2" key="1">
    <citation type="journal article" date="2019" name="Int. J. Syst. Evol. Microbiol.">
        <title>The Global Catalogue of Microorganisms (GCM) 10K type strain sequencing project: providing services to taxonomists for standard genome sequencing and annotation.</title>
        <authorList>
            <consortium name="The Broad Institute Genomics Platform"/>
            <consortium name="The Broad Institute Genome Sequencing Center for Infectious Disease"/>
            <person name="Wu L."/>
            <person name="Ma J."/>
        </authorList>
    </citation>
    <scope>NUCLEOTIDE SEQUENCE [LARGE SCALE GENOMIC DNA]</scope>
    <source>
        <strain evidence="1 2">JCM 15572</strain>
    </source>
</reference>
<evidence type="ECO:0008006" key="3">
    <source>
        <dbReference type="Google" id="ProtNLM"/>
    </source>
</evidence>
<organism evidence="1 2">
    <name type="scientific">Kribbella hippodromi</name>
    <dbReference type="NCBI Taxonomy" id="434347"/>
    <lineage>
        <taxon>Bacteria</taxon>
        <taxon>Bacillati</taxon>
        <taxon>Actinomycetota</taxon>
        <taxon>Actinomycetes</taxon>
        <taxon>Propionibacteriales</taxon>
        <taxon>Kribbellaceae</taxon>
        <taxon>Kribbella</taxon>
    </lineage>
</organism>
<dbReference type="Gene3D" id="3.30.428.10">
    <property type="entry name" value="HIT-like"/>
    <property type="match status" value="1"/>
</dbReference>
<dbReference type="InterPro" id="IPR036265">
    <property type="entry name" value="HIT-like_sf"/>
</dbReference>